<evidence type="ECO:0000256" key="16">
    <source>
        <dbReference type="ARBA" id="ARBA00023136"/>
    </source>
</evidence>
<dbReference type="Gene3D" id="1.10.390.10">
    <property type="entry name" value="Neutral Protease Domain 2"/>
    <property type="match status" value="1"/>
</dbReference>
<comment type="catalytic activity">
    <reaction evidence="1">
        <text>Release of N-terminal glutamate (and to a lesser extent aspartate) from a peptide.</text>
        <dbReference type="EC" id="3.4.11.7"/>
    </reaction>
</comment>
<dbReference type="Gene3D" id="2.60.40.1730">
    <property type="entry name" value="tricorn interacting facor f3 domain"/>
    <property type="match status" value="1"/>
</dbReference>
<dbReference type="CDD" id="cd09601">
    <property type="entry name" value="M1_APN-Q_like"/>
    <property type="match status" value="1"/>
</dbReference>
<feature type="binding site" evidence="21">
    <location>
        <position position="323"/>
    </location>
    <ligand>
        <name>Zn(2+)</name>
        <dbReference type="ChEBI" id="CHEBI:29105"/>
        <note>catalytic</note>
    </ligand>
</feature>
<dbReference type="Proteomes" id="UP000008144">
    <property type="component" value="Chromosome 12"/>
</dbReference>
<keyword evidence="18" id="KW-0325">Glycoprotein</keyword>
<reference evidence="27" key="2">
    <citation type="journal article" date="2008" name="Genome Biol.">
        <title>Improved genome assembly and evidence-based global gene model set for the chordate Ciona intestinalis: new insight into intron and operon populations.</title>
        <authorList>
            <person name="Satou Y."/>
            <person name="Mineta K."/>
            <person name="Ogasawara M."/>
            <person name="Sasakura Y."/>
            <person name="Shoguchi E."/>
            <person name="Ueno K."/>
            <person name="Yamada L."/>
            <person name="Matsumoto J."/>
            <person name="Wasserscheid J."/>
            <person name="Dewar K."/>
            <person name="Wiley G.B."/>
            <person name="Macmil S.L."/>
            <person name="Roe B.A."/>
            <person name="Zeller R.W."/>
            <person name="Hastings K.E."/>
            <person name="Lemaire P."/>
            <person name="Lindquist E."/>
            <person name="Endo T."/>
            <person name="Hotta K."/>
            <person name="Inaba K."/>
        </authorList>
    </citation>
    <scope>NUCLEOTIDE SEQUENCE [LARGE SCALE GENOMIC DNA]</scope>
    <source>
        <strain evidence="27">wild type</strain>
    </source>
</reference>
<feature type="binding site" evidence="20">
    <location>
        <begin position="283"/>
        <end position="287"/>
    </location>
    <ligand>
        <name>substrate</name>
    </ligand>
</feature>
<evidence type="ECO:0000256" key="7">
    <source>
        <dbReference type="ARBA" id="ARBA00022670"/>
    </source>
</evidence>
<feature type="binding site" evidence="20">
    <location>
        <position position="818"/>
    </location>
    <ligand>
        <name>substrate</name>
    </ligand>
</feature>
<evidence type="ECO:0000256" key="17">
    <source>
        <dbReference type="ARBA" id="ARBA00023157"/>
    </source>
</evidence>
<feature type="site" description="Transition state stabilizer" evidence="22">
    <location>
        <position position="405"/>
    </location>
</feature>
<dbReference type="MEROPS" id="M01.003"/>
<name>F6SLT5_CIOIN</name>
<reference evidence="27" key="3">
    <citation type="submission" date="2025-08" db="UniProtKB">
        <authorList>
            <consortium name="Ensembl"/>
        </authorList>
    </citation>
    <scope>IDENTIFICATION</scope>
</reference>
<dbReference type="InParanoid" id="F6SLT5"/>
<evidence type="ECO:0000259" key="24">
    <source>
        <dbReference type="Pfam" id="PF01433"/>
    </source>
</evidence>
<evidence type="ECO:0000256" key="18">
    <source>
        <dbReference type="ARBA" id="ARBA00023180"/>
    </source>
</evidence>
<dbReference type="FunFam" id="1.25.50.20:FF:000001">
    <property type="entry name" value="Aminopeptidase"/>
    <property type="match status" value="1"/>
</dbReference>
<dbReference type="FunFam" id="1.10.390.10:FF:000001">
    <property type="entry name" value="Aminopeptidase"/>
    <property type="match status" value="1"/>
</dbReference>
<evidence type="ECO:0000256" key="9">
    <source>
        <dbReference type="ARBA" id="ARBA00022723"/>
    </source>
</evidence>
<dbReference type="Pfam" id="PF11838">
    <property type="entry name" value="ERAP1_C"/>
    <property type="match status" value="1"/>
</dbReference>
<dbReference type="GO" id="GO:0043171">
    <property type="term" value="P:peptide catabolic process"/>
    <property type="evidence" value="ECO:0000318"/>
    <property type="project" value="GO_Central"/>
</dbReference>
<keyword evidence="5 23" id="KW-0031">Aminopeptidase</keyword>
<proteinExistence type="inferred from homology"/>
<organism evidence="27 28">
    <name type="scientific">Ciona intestinalis</name>
    <name type="common">Transparent sea squirt</name>
    <name type="synonym">Ascidia intestinalis</name>
    <dbReference type="NCBI Taxonomy" id="7719"/>
    <lineage>
        <taxon>Eukaryota</taxon>
        <taxon>Metazoa</taxon>
        <taxon>Chordata</taxon>
        <taxon>Tunicata</taxon>
        <taxon>Ascidiacea</taxon>
        <taxon>Phlebobranchia</taxon>
        <taxon>Cionidae</taxon>
        <taxon>Ciona</taxon>
    </lineage>
</organism>
<dbReference type="Ensembl" id="ENSCINT00000008091.3">
    <property type="protein sequence ID" value="ENSCINP00000008091.3"/>
    <property type="gene ID" value="ENSCING00000003909.3"/>
</dbReference>
<dbReference type="GO" id="GO:0008270">
    <property type="term" value="F:zinc ion binding"/>
    <property type="evidence" value="ECO:0007669"/>
    <property type="project" value="UniProtKB-UniRule"/>
</dbReference>
<evidence type="ECO:0000256" key="12">
    <source>
        <dbReference type="ARBA" id="ARBA00022837"/>
    </source>
</evidence>
<evidence type="ECO:0000256" key="23">
    <source>
        <dbReference type="RuleBase" id="RU364040"/>
    </source>
</evidence>
<evidence type="ECO:0000256" key="8">
    <source>
        <dbReference type="ARBA" id="ARBA00022692"/>
    </source>
</evidence>
<dbReference type="InterPro" id="IPR050344">
    <property type="entry name" value="Peptidase_M1_aminopeptidases"/>
</dbReference>
<evidence type="ECO:0000256" key="13">
    <source>
        <dbReference type="ARBA" id="ARBA00022968"/>
    </source>
</evidence>
<accession>F6SLT5</accession>
<comment type="subunit">
    <text evidence="4">Homodimer; disulfide-linked.</text>
</comment>
<feature type="domain" description="Peptidase M1 membrane alanine aminopeptidase" evidence="24">
    <location>
        <begin position="247"/>
        <end position="464"/>
    </location>
</feature>
<evidence type="ECO:0000313" key="27">
    <source>
        <dbReference type="Ensembl" id="ENSCINP00000008091.3"/>
    </source>
</evidence>
<keyword evidence="13" id="KW-0735">Signal-anchor</keyword>
<dbReference type="Gene3D" id="1.25.50.20">
    <property type="match status" value="1"/>
</dbReference>
<comment type="similarity">
    <text evidence="3 23">Belongs to the peptidase M1 family.</text>
</comment>
<evidence type="ECO:0000256" key="21">
    <source>
        <dbReference type="PIRSR" id="PIRSR634016-3"/>
    </source>
</evidence>
<comment type="subcellular location">
    <subcellularLocation>
        <location evidence="2">Cell membrane</location>
        <topology evidence="2">Single-pass type II membrane protein</topology>
    </subcellularLocation>
</comment>
<keyword evidence="9 21" id="KW-0479">Metal-binding</keyword>
<dbReference type="InterPro" id="IPR034016">
    <property type="entry name" value="M1_APN-typ"/>
</dbReference>
<keyword evidence="15 23" id="KW-0482">Metalloprotease</keyword>
<dbReference type="GO" id="GO:0004230">
    <property type="term" value="F:glutamyl aminopeptidase activity"/>
    <property type="evidence" value="ECO:0007669"/>
    <property type="project" value="UniProtKB-EC"/>
</dbReference>
<dbReference type="FunFam" id="2.60.40.1910:FF:000006">
    <property type="entry name" value="Aminopeptidase"/>
    <property type="match status" value="1"/>
</dbReference>
<dbReference type="SUPFAM" id="SSF55486">
    <property type="entry name" value="Metalloproteases ('zincins'), catalytic domain"/>
    <property type="match status" value="1"/>
</dbReference>
<dbReference type="InterPro" id="IPR027268">
    <property type="entry name" value="Peptidase_M4/M1_CTD_sf"/>
</dbReference>
<comment type="cofactor">
    <cofactor evidence="21 23">
        <name>Zn(2+)</name>
        <dbReference type="ChEBI" id="CHEBI:29105"/>
    </cofactor>
    <text evidence="21 23">Binds 1 zinc ion per subunit.</text>
</comment>
<dbReference type="AlphaFoldDB" id="F6SLT5"/>
<feature type="domain" description="ERAP1-like C-terminal" evidence="25">
    <location>
        <begin position="548"/>
        <end position="852"/>
    </location>
</feature>
<dbReference type="EMBL" id="EAAA01000999">
    <property type="status" value="NOT_ANNOTATED_CDS"/>
    <property type="molecule type" value="Genomic_DNA"/>
</dbReference>
<dbReference type="SUPFAM" id="SSF63737">
    <property type="entry name" value="Leukotriene A4 hydrolase N-terminal domain"/>
    <property type="match status" value="1"/>
</dbReference>
<evidence type="ECO:0000256" key="15">
    <source>
        <dbReference type="ARBA" id="ARBA00023049"/>
    </source>
</evidence>
<feature type="binding site" evidence="21">
    <location>
        <position position="342"/>
    </location>
    <ligand>
        <name>Zn(2+)</name>
        <dbReference type="ChEBI" id="CHEBI:29105"/>
        <note>catalytic</note>
    </ligand>
</feature>
<keyword evidence="11 21" id="KW-0862">Zinc</keyword>
<dbReference type="PANTHER" id="PTHR11533:SF276">
    <property type="entry name" value="GLUTAMYL AMINOPEPTIDASE"/>
    <property type="match status" value="1"/>
</dbReference>
<dbReference type="InterPro" id="IPR045357">
    <property type="entry name" value="Aminopeptidase_N-like_N"/>
</dbReference>
<dbReference type="FunFam" id="2.60.40.1730:FF:000001">
    <property type="entry name" value="Leucyl-cystinyl aminopeptidase"/>
    <property type="match status" value="1"/>
</dbReference>
<dbReference type="Gene3D" id="2.60.40.1910">
    <property type="match status" value="1"/>
</dbReference>
<evidence type="ECO:0000256" key="22">
    <source>
        <dbReference type="PIRSR" id="PIRSR634016-4"/>
    </source>
</evidence>
<feature type="active site" description="Proton acceptor" evidence="19">
    <location>
        <position position="320"/>
    </location>
</feature>
<dbReference type="Pfam" id="PF17900">
    <property type="entry name" value="Peptidase_M1_N"/>
    <property type="match status" value="1"/>
</dbReference>
<dbReference type="PANTHER" id="PTHR11533">
    <property type="entry name" value="PROTEASE M1 ZINC METALLOPROTEASE"/>
    <property type="match status" value="1"/>
</dbReference>
<dbReference type="GeneTree" id="ENSGT00940000156946"/>
<dbReference type="InterPro" id="IPR001930">
    <property type="entry name" value="Peptidase_M1"/>
</dbReference>
<dbReference type="GO" id="GO:0002003">
    <property type="term" value="P:angiotensin maturation"/>
    <property type="evidence" value="ECO:0000318"/>
    <property type="project" value="GO_Central"/>
</dbReference>
<dbReference type="OMA" id="RPIKYKI"/>
<evidence type="ECO:0000259" key="26">
    <source>
        <dbReference type="Pfam" id="PF17900"/>
    </source>
</evidence>
<evidence type="ECO:0000256" key="4">
    <source>
        <dbReference type="ARBA" id="ARBA00011748"/>
    </source>
</evidence>
<keyword evidence="7 23" id="KW-0645">Protease</keyword>
<dbReference type="Pfam" id="PF01433">
    <property type="entry name" value="Peptidase_M1"/>
    <property type="match status" value="1"/>
</dbReference>
<evidence type="ECO:0000256" key="14">
    <source>
        <dbReference type="ARBA" id="ARBA00022989"/>
    </source>
</evidence>
<keyword evidence="6" id="KW-1003">Cell membrane</keyword>
<keyword evidence="8" id="KW-0812">Transmembrane</keyword>
<sequence>TGPWQNYRLPEYITPSHYRLTLHPNMTTDTYTGTNAMTFTVSQPTKYVLVHADAQVAIHKVTLEHVVGGATTYHGLKIVREFRYPEFEYYVVETDTMLTVLGDNENYVLTMEFSSSLVLRIVGLYKSTYTVPGTGEEKAMVGSDMEPTDARKAYPCFDEPAFKIRFTTTLVHEAHHNALSNMDVDKVVDRSDGLTETLFKESVPMSTYLGCFAVSEFVSLEEKSAKNGIPLRVFVPPHQKDAGQANYALDVMKIVFDFFEEYFGMDYALPKCDMISIPNFGTGAMENWGLITYRETNLLWDDRESSTANKQRVAAVIAHELVHQWFGNVVTMKWWDNLWLNEGFASYFEYLGQQVAEPTWQIMDQFLIQDIQPVLSFDSRINSHPIVVNVSTPGQITSVFDTISYSKGASILRYMREILGEEAFMGGIRNYLRKHEYANADHHELWRDVHTSLTINIADTMNPWVEQMGYPVLSVANDGTVTQDHFLIDPNADLSGREPSAFNYKWNVDLAYYTSNDPTITKAATSKLYNVFPAKQLAIGTLNPNDYFKLNPGQQGYYRVNYEVSMWNTISQQLLNDHTVFNETDRSNLMDDALTLAPAKKITYPQALNMTRYLDNERGYLVWDAFSSGSSYIRIMLESTLIYPDFQAYYRNKVKPAADELGWNASVGTHVEKLNRALCLGLALRYGDVDALANATDFFSQWIADSSYYLYPDTRQLVYRYGIADTGVAEWETMLQRYLVESVATERTNLMRGLTSTEDVTLISRMLEYSKNESIVRTQDFFNWITYISYSTTGNRMAWAWVQLNWEYMVARFGINDRNLGRLVPNIVSDYNTDVQLWEVESFFARYPESGAGASGRISAVNEINTNIQWMKENQAVIADWLATELGN</sequence>
<feature type="binding site" evidence="21">
    <location>
        <position position="319"/>
    </location>
    <ligand>
        <name>Zn(2+)</name>
        <dbReference type="ChEBI" id="CHEBI:29105"/>
        <note>catalytic</note>
    </ligand>
</feature>
<keyword evidence="10 23" id="KW-0378">Hydrolase</keyword>
<keyword evidence="16" id="KW-0472">Membrane</keyword>
<dbReference type="GO" id="GO:0070006">
    <property type="term" value="F:metalloaminopeptidase activity"/>
    <property type="evidence" value="ECO:0000318"/>
    <property type="project" value="GO_Central"/>
</dbReference>
<evidence type="ECO:0000313" key="28">
    <source>
        <dbReference type="Proteomes" id="UP000008144"/>
    </source>
</evidence>
<evidence type="ECO:0000256" key="5">
    <source>
        <dbReference type="ARBA" id="ARBA00022438"/>
    </source>
</evidence>
<dbReference type="InterPro" id="IPR014782">
    <property type="entry name" value="Peptidase_M1_dom"/>
</dbReference>
<keyword evidence="14" id="KW-1133">Transmembrane helix</keyword>
<evidence type="ECO:0000256" key="6">
    <source>
        <dbReference type="ARBA" id="ARBA00022475"/>
    </source>
</evidence>
<dbReference type="PRINTS" id="PR00756">
    <property type="entry name" value="ALADIPTASE"/>
</dbReference>
<dbReference type="EC" id="3.4.11.-" evidence="23"/>
<evidence type="ECO:0000256" key="19">
    <source>
        <dbReference type="PIRSR" id="PIRSR634016-1"/>
    </source>
</evidence>
<evidence type="ECO:0000256" key="20">
    <source>
        <dbReference type="PIRSR" id="PIRSR634016-2"/>
    </source>
</evidence>
<dbReference type="HOGENOM" id="CLU_003705_0_1_1"/>
<evidence type="ECO:0000256" key="10">
    <source>
        <dbReference type="ARBA" id="ARBA00022801"/>
    </source>
</evidence>
<evidence type="ECO:0000256" key="11">
    <source>
        <dbReference type="ARBA" id="ARBA00022833"/>
    </source>
</evidence>
<reference evidence="27" key="4">
    <citation type="submission" date="2025-09" db="UniProtKB">
        <authorList>
            <consortium name="Ensembl"/>
        </authorList>
    </citation>
    <scope>IDENTIFICATION</scope>
</reference>
<keyword evidence="17" id="KW-1015">Disulfide bond</keyword>
<keyword evidence="12" id="KW-0106">Calcium</keyword>
<evidence type="ECO:0000259" key="25">
    <source>
        <dbReference type="Pfam" id="PF11838"/>
    </source>
</evidence>
<dbReference type="STRING" id="7719.ENSCINP00000008091"/>
<dbReference type="InterPro" id="IPR042097">
    <property type="entry name" value="Aminopeptidase_N-like_N_sf"/>
</dbReference>
<dbReference type="GO" id="GO:0005886">
    <property type="term" value="C:plasma membrane"/>
    <property type="evidence" value="ECO:0007669"/>
    <property type="project" value="UniProtKB-SubCell"/>
</dbReference>
<evidence type="ECO:0000256" key="3">
    <source>
        <dbReference type="ARBA" id="ARBA00010136"/>
    </source>
</evidence>
<evidence type="ECO:0000256" key="2">
    <source>
        <dbReference type="ARBA" id="ARBA00004401"/>
    </source>
</evidence>
<dbReference type="InterPro" id="IPR024571">
    <property type="entry name" value="ERAP1-like_C_dom"/>
</dbReference>
<feature type="binding site" evidence="20">
    <location>
        <position position="146"/>
    </location>
    <ligand>
        <name>substrate</name>
    </ligand>
</feature>
<dbReference type="GO" id="GO:0005615">
    <property type="term" value="C:extracellular space"/>
    <property type="evidence" value="ECO:0000318"/>
    <property type="project" value="GO_Central"/>
</dbReference>
<protein>
    <recommendedName>
        <fullName evidence="23">Aminopeptidase</fullName>
        <ecNumber evidence="23">3.4.11.-</ecNumber>
    </recommendedName>
</protein>
<keyword evidence="28" id="KW-1185">Reference proteome</keyword>
<feature type="domain" description="Aminopeptidase N-like N-terminal" evidence="26">
    <location>
        <begin position="15"/>
        <end position="209"/>
    </location>
</feature>
<reference evidence="28" key="1">
    <citation type="journal article" date="2002" name="Science">
        <title>The draft genome of Ciona intestinalis: insights into chordate and vertebrate origins.</title>
        <authorList>
            <person name="Dehal P."/>
            <person name="Satou Y."/>
            <person name="Campbell R.K."/>
            <person name="Chapman J."/>
            <person name="Degnan B."/>
            <person name="De Tomaso A."/>
            <person name="Davidson B."/>
            <person name="Di Gregorio A."/>
            <person name="Gelpke M."/>
            <person name="Goodstein D.M."/>
            <person name="Harafuji N."/>
            <person name="Hastings K.E."/>
            <person name="Ho I."/>
            <person name="Hotta K."/>
            <person name="Huang W."/>
            <person name="Kawashima T."/>
            <person name="Lemaire P."/>
            <person name="Martinez D."/>
            <person name="Meinertzhagen I.A."/>
            <person name="Necula S."/>
            <person name="Nonaka M."/>
            <person name="Putnam N."/>
            <person name="Rash S."/>
            <person name="Saiga H."/>
            <person name="Satake M."/>
            <person name="Terry A."/>
            <person name="Yamada L."/>
            <person name="Wang H.G."/>
            <person name="Awazu S."/>
            <person name="Azumi K."/>
            <person name="Boore J."/>
            <person name="Branno M."/>
            <person name="Chin-Bow S."/>
            <person name="DeSantis R."/>
            <person name="Doyle S."/>
            <person name="Francino P."/>
            <person name="Keys D.N."/>
            <person name="Haga S."/>
            <person name="Hayashi H."/>
            <person name="Hino K."/>
            <person name="Imai K.S."/>
            <person name="Inaba K."/>
            <person name="Kano S."/>
            <person name="Kobayashi K."/>
            <person name="Kobayashi M."/>
            <person name="Lee B.I."/>
            <person name="Makabe K.W."/>
            <person name="Manohar C."/>
            <person name="Matassi G."/>
            <person name="Medina M."/>
            <person name="Mochizuki Y."/>
            <person name="Mount S."/>
            <person name="Morishita T."/>
            <person name="Miura S."/>
            <person name="Nakayama A."/>
            <person name="Nishizaka S."/>
            <person name="Nomoto H."/>
            <person name="Ohta F."/>
            <person name="Oishi K."/>
            <person name="Rigoutsos I."/>
            <person name="Sano M."/>
            <person name="Sasaki A."/>
            <person name="Sasakura Y."/>
            <person name="Shoguchi E."/>
            <person name="Shin-i T."/>
            <person name="Spagnuolo A."/>
            <person name="Stainier D."/>
            <person name="Suzuki M.M."/>
            <person name="Tassy O."/>
            <person name="Takatori N."/>
            <person name="Tokuoka M."/>
            <person name="Yagi K."/>
            <person name="Yoshizaki F."/>
            <person name="Wada S."/>
            <person name="Zhang C."/>
            <person name="Hyatt P.D."/>
            <person name="Larimer F."/>
            <person name="Detter C."/>
            <person name="Doggett N."/>
            <person name="Glavina T."/>
            <person name="Hawkins T."/>
            <person name="Richardson P."/>
            <person name="Lucas S."/>
            <person name="Kohara Y."/>
            <person name="Levine M."/>
            <person name="Satoh N."/>
            <person name="Rokhsar D.S."/>
        </authorList>
    </citation>
    <scope>NUCLEOTIDE SEQUENCE [LARGE SCALE GENOMIC DNA]</scope>
</reference>
<evidence type="ECO:0000256" key="1">
    <source>
        <dbReference type="ARBA" id="ARBA00001703"/>
    </source>
</evidence>